<name>A0A2U3KDY2_9BACT</name>
<accession>A0A2U3KDY2</accession>
<dbReference type="OrthoDB" id="9796641at2"/>
<dbReference type="Proteomes" id="UP000238701">
    <property type="component" value="Unassembled WGS sequence"/>
</dbReference>
<dbReference type="InterPro" id="IPR025528">
    <property type="entry name" value="BrnA_antitoxin"/>
</dbReference>
<sequence length="100" mass="11520">MRKLSKEQKRDIAALAAIRDEDIDLTDMPEVVDWSKAEMGKFYRPPKKAVTMRLDADVLEWLKGYGRGYQTRVNFLLRHAMASAEIGSRAVRRGKARDPR</sequence>
<reference evidence="2" key="1">
    <citation type="submission" date="2018-02" db="EMBL/GenBank/DDBJ databases">
        <authorList>
            <person name="Hausmann B."/>
        </authorList>
    </citation>
    <scope>NUCLEOTIDE SEQUENCE [LARGE SCALE GENOMIC DNA]</scope>
    <source>
        <strain evidence="2">Peat soil MAG SbA1</strain>
    </source>
</reference>
<proteinExistence type="predicted"/>
<protein>
    <recommendedName>
        <fullName evidence="3">BrnA antitoxin family protein</fullName>
    </recommendedName>
</protein>
<organism evidence="1 2">
    <name type="scientific">Candidatus Sulfotelmatobacter kueseliae</name>
    <dbReference type="NCBI Taxonomy" id="2042962"/>
    <lineage>
        <taxon>Bacteria</taxon>
        <taxon>Pseudomonadati</taxon>
        <taxon>Acidobacteriota</taxon>
        <taxon>Terriglobia</taxon>
        <taxon>Terriglobales</taxon>
        <taxon>Candidatus Korobacteraceae</taxon>
        <taxon>Candidatus Sulfotelmatobacter</taxon>
    </lineage>
</organism>
<evidence type="ECO:0000313" key="2">
    <source>
        <dbReference type="Proteomes" id="UP000238701"/>
    </source>
</evidence>
<dbReference type="AlphaFoldDB" id="A0A2U3KDY2"/>
<dbReference type="EMBL" id="OMOD01000101">
    <property type="protein sequence ID" value="SPF37884.1"/>
    <property type="molecule type" value="Genomic_DNA"/>
</dbReference>
<gene>
    <name evidence="1" type="ORF">SBA1_190016</name>
</gene>
<evidence type="ECO:0008006" key="3">
    <source>
        <dbReference type="Google" id="ProtNLM"/>
    </source>
</evidence>
<evidence type="ECO:0000313" key="1">
    <source>
        <dbReference type="EMBL" id="SPF37884.1"/>
    </source>
</evidence>
<dbReference type="Pfam" id="PF14384">
    <property type="entry name" value="BrnA_antitoxin"/>
    <property type="match status" value="1"/>
</dbReference>